<protein>
    <submittedName>
        <fullName evidence="1">Uncharacterized protein</fullName>
    </submittedName>
</protein>
<dbReference type="AlphaFoldDB" id="A0A9D7FBC9"/>
<name>A0A9D7FBC9_9RHOO</name>
<dbReference type="EMBL" id="JADJNC010000007">
    <property type="protein sequence ID" value="MBK7422517.1"/>
    <property type="molecule type" value="Genomic_DNA"/>
</dbReference>
<evidence type="ECO:0000313" key="2">
    <source>
        <dbReference type="Proteomes" id="UP000886602"/>
    </source>
</evidence>
<gene>
    <name evidence="1" type="ORF">IPJ48_05140</name>
</gene>
<reference evidence="1" key="1">
    <citation type="submission" date="2020-10" db="EMBL/GenBank/DDBJ databases">
        <title>Connecting structure to function with the recovery of over 1000 high-quality activated sludge metagenome-assembled genomes encoding full-length rRNA genes using long-read sequencing.</title>
        <authorList>
            <person name="Singleton C.M."/>
            <person name="Petriglieri F."/>
            <person name="Kristensen J.M."/>
            <person name="Kirkegaard R.H."/>
            <person name="Michaelsen T.Y."/>
            <person name="Andersen M.H."/>
            <person name="Karst S.M."/>
            <person name="Dueholm M.S."/>
            <person name="Nielsen P.H."/>
            <person name="Albertsen M."/>
        </authorList>
    </citation>
    <scope>NUCLEOTIDE SEQUENCE</scope>
    <source>
        <strain evidence="1">EsbW_18-Q3-R4-48_MAXAC.044</strain>
    </source>
</reference>
<dbReference type="Proteomes" id="UP000886602">
    <property type="component" value="Unassembled WGS sequence"/>
</dbReference>
<accession>A0A9D7FBC9</accession>
<organism evidence="1 2">
    <name type="scientific">Candidatus Propionivibrio dominans</name>
    <dbReference type="NCBI Taxonomy" id="2954373"/>
    <lineage>
        <taxon>Bacteria</taxon>
        <taxon>Pseudomonadati</taxon>
        <taxon>Pseudomonadota</taxon>
        <taxon>Betaproteobacteria</taxon>
        <taxon>Rhodocyclales</taxon>
        <taxon>Rhodocyclaceae</taxon>
        <taxon>Propionivibrio</taxon>
    </lineage>
</organism>
<evidence type="ECO:0000313" key="1">
    <source>
        <dbReference type="EMBL" id="MBK7422517.1"/>
    </source>
</evidence>
<proteinExistence type="predicted"/>
<sequence length="223" mass="26283">MWLTETDLLGDPAGINPRKPLPSFRRTADKFLPVAVEARRKKLVRYLETCGNYVLFDELFELLKRPILKSFEVPTEYSSDVNGVAVVEFDDDETESTLQIPYESWGTPWVVDEKGFNWSHESLLFLQARLFWRSVEELALNNNEQEKWSVLRWVFRPAIWKHYVFDKKRGKSLCLPVHERNDPFSYHNCCMSARMDEELVRQGVRRNIPVEIYKAVEDVCTFD</sequence>
<comment type="caution">
    <text evidence="1">The sequence shown here is derived from an EMBL/GenBank/DDBJ whole genome shotgun (WGS) entry which is preliminary data.</text>
</comment>